<dbReference type="PANTHER" id="PTHR39337">
    <property type="entry name" value="BLR5642 PROTEIN"/>
    <property type="match status" value="1"/>
</dbReference>
<gene>
    <name evidence="1" type="ORF">QT716_11920</name>
</gene>
<keyword evidence="2" id="KW-1185">Reference proteome</keyword>
<proteinExistence type="predicted"/>
<name>A0ABU4G1A1_9BACL</name>
<comment type="caution">
    <text evidence="1">The sequence shown here is derived from an EMBL/GenBank/DDBJ whole genome shotgun (WGS) entry which is preliminary data.</text>
</comment>
<evidence type="ECO:0000313" key="1">
    <source>
        <dbReference type="EMBL" id="MDW0110745.1"/>
    </source>
</evidence>
<dbReference type="PANTHER" id="PTHR39337:SF1">
    <property type="entry name" value="BLR5642 PROTEIN"/>
    <property type="match status" value="1"/>
</dbReference>
<dbReference type="InterPro" id="IPR007438">
    <property type="entry name" value="DUF488"/>
</dbReference>
<dbReference type="EMBL" id="JAUBDH010000007">
    <property type="protein sequence ID" value="MDW0110745.1"/>
    <property type="molecule type" value="Genomic_DNA"/>
</dbReference>
<organism evidence="1 2">
    <name type="scientific">Sporosarcina aquimarina</name>
    <dbReference type="NCBI Taxonomy" id="114975"/>
    <lineage>
        <taxon>Bacteria</taxon>
        <taxon>Bacillati</taxon>
        <taxon>Bacillota</taxon>
        <taxon>Bacilli</taxon>
        <taxon>Bacillales</taxon>
        <taxon>Caryophanaceae</taxon>
        <taxon>Sporosarcina</taxon>
    </lineage>
</organism>
<evidence type="ECO:0000313" key="2">
    <source>
        <dbReference type="Proteomes" id="UP001280629"/>
    </source>
</evidence>
<dbReference type="Pfam" id="PF04343">
    <property type="entry name" value="DUF488"/>
    <property type="match status" value="1"/>
</dbReference>
<dbReference type="InterPro" id="IPR014519">
    <property type="entry name" value="UCP024492"/>
</dbReference>
<accession>A0ABU4G1A1</accession>
<dbReference type="PIRSF" id="PIRSF024492">
    <property type="entry name" value="UCP024492"/>
    <property type="match status" value="1"/>
</dbReference>
<sequence length="186" mass="21255">MYIYTIGHYSHTKEEFIALLKQAEIEVLVDVRSFPGSRKFPWFAKEKMAEWLPAAGIEYTHIEELGGRRQPSQLVSPALNGGWQNQSFHNYADYTLSHCFQEGLKQLTEIASSKRTAYCCSERHPARCHRLIISNWLAVHDWDVVHIVPTSEGTGELVPHELGKWGAMPIIEQDDTVVYPELSTDK</sequence>
<dbReference type="RefSeq" id="WP_317936305.1">
    <property type="nucleotide sequence ID" value="NZ_JAUBDH010000007.1"/>
</dbReference>
<dbReference type="Proteomes" id="UP001280629">
    <property type="component" value="Unassembled WGS sequence"/>
</dbReference>
<protein>
    <submittedName>
        <fullName evidence="1">DUF488 domain-containing protein</fullName>
    </submittedName>
</protein>
<reference evidence="1 2" key="1">
    <citation type="submission" date="2023-06" db="EMBL/GenBank/DDBJ databases">
        <title>Sporosarcina sp. nov., isolated from Korean traditional fermented seafood 'Jeotgal'.</title>
        <authorList>
            <person name="Yang A.-I."/>
            <person name="Shin N.-R."/>
        </authorList>
    </citation>
    <scope>NUCLEOTIDE SEQUENCE [LARGE SCALE GENOMIC DNA]</scope>
    <source>
        <strain evidence="1 2">KCTC3840</strain>
    </source>
</reference>